<feature type="transmembrane region" description="Helical" evidence="1">
    <location>
        <begin position="6"/>
        <end position="26"/>
    </location>
</feature>
<evidence type="ECO:0000313" key="2">
    <source>
        <dbReference type="EMBL" id="THV32925.1"/>
    </source>
</evidence>
<reference evidence="2 3" key="1">
    <citation type="submission" date="2019-04" db="EMBL/GenBank/DDBJ databases">
        <title>genome sequence of strain W3.</title>
        <authorList>
            <person name="Gao J."/>
            <person name="Sun J."/>
        </authorList>
    </citation>
    <scope>NUCLEOTIDE SEQUENCE [LARGE SCALE GENOMIC DNA]</scope>
    <source>
        <strain evidence="2 3">W3</strain>
    </source>
</reference>
<keyword evidence="1" id="KW-1133">Transmembrane helix</keyword>
<protein>
    <submittedName>
        <fullName evidence="2">Uncharacterized protein</fullName>
    </submittedName>
</protein>
<dbReference type="RefSeq" id="WP_136542631.1">
    <property type="nucleotide sequence ID" value="NZ_STGU01000012.1"/>
</dbReference>
<proteinExistence type="predicted"/>
<evidence type="ECO:0000313" key="3">
    <source>
        <dbReference type="Proteomes" id="UP000307378"/>
    </source>
</evidence>
<accession>A0A4S8PT07</accession>
<sequence length="64" mass="7165">MTITLGTWAIPAFLTGFCFACAYFGLPHKPGRKIDPVFLIFQLFVMFVPASVMSSTAWLAWAYN</sequence>
<keyword evidence="1" id="KW-0812">Transmembrane</keyword>
<comment type="caution">
    <text evidence="2">The sequence shown here is derived from an EMBL/GenBank/DDBJ whole genome shotgun (WGS) entry which is preliminary data.</text>
</comment>
<dbReference type="Proteomes" id="UP000307378">
    <property type="component" value="Unassembled WGS sequence"/>
</dbReference>
<organism evidence="2 3">
    <name type="scientific">Rhizobium rosettiformans W3</name>
    <dbReference type="NCBI Taxonomy" id="538378"/>
    <lineage>
        <taxon>Bacteria</taxon>
        <taxon>Pseudomonadati</taxon>
        <taxon>Pseudomonadota</taxon>
        <taxon>Alphaproteobacteria</taxon>
        <taxon>Hyphomicrobiales</taxon>
        <taxon>Rhizobiaceae</taxon>
        <taxon>Rhizobium/Agrobacterium group</taxon>
        <taxon>Rhizobium</taxon>
    </lineage>
</organism>
<feature type="transmembrane region" description="Helical" evidence="1">
    <location>
        <begin position="38"/>
        <end position="61"/>
    </location>
</feature>
<dbReference type="EMBL" id="STGU01000012">
    <property type="protein sequence ID" value="THV32925.1"/>
    <property type="molecule type" value="Genomic_DNA"/>
</dbReference>
<keyword evidence="1" id="KW-0472">Membrane</keyword>
<evidence type="ECO:0000256" key="1">
    <source>
        <dbReference type="SAM" id="Phobius"/>
    </source>
</evidence>
<gene>
    <name evidence="2" type="ORF">FAA86_18715</name>
</gene>
<dbReference type="AlphaFoldDB" id="A0A4S8PT07"/>
<name>A0A4S8PT07_9HYPH</name>